<dbReference type="Pfam" id="PF00038">
    <property type="entry name" value="Filament"/>
    <property type="match status" value="1"/>
</dbReference>
<keyword evidence="1" id="KW-0403">Intermediate filament</keyword>
<feature type="coiled-coil region" evidence="3">
    <location>
        <begin position="324"/>
        <end position="418"/>
    </location>
</feature>
<dbReference type="KEGG" id="pvt:110070014"/>
<dbReference type="OrthoDB" id="2441647at2759"/>
<gene>
    <name evidence="6" type="primary">LOC110070014</name>
</gene>
<dbReference type="InterPro" id="IPR003054">
    <property type="entry name" value="Keratin_II"/>
</dbReference>
<evidence type="ECO:0000256" key="2">
    <source>
        <dbReference type="ARBA" id="ARBA00023054"/>
    </source>
</evidence>
<name>A0A6J0SDW8_9SAUR</name>
<evidence type="ECO:0000256" key="3">
    <source>
        <dbReference type="SAM" id="Coils"/>
    </source>
</evidence>
<dbReference type="InterPro" id="IPR032444">
    <property type="entry name" value="Keratin_2_head"/>
</dbReference>
<evidence type="ECO:0000256" key="1">
    <source>
        <dbReference type="ARBA" id="ARBA00022754"/>
    </source>
</evidence>
<dbReference type="SMART" id="SM01391">
    <property type="entry name" value="Filament"/>
    <property type="match status" value="1"/>
</dbReference>
<feature type="coiled-coil region" evidence="3">
    <location>
        <begin position="182"/>
        <end position="216"/>
    </location>
</feature>
<dbReference type="GeneID" id="110070014"/>
<evidence type="ECO:0000259" key="4">
    <source>
        <dbReference type="PROSITE" id="PS51842"/>
    </source>
</evidence>
<dbReference type="PANTHER" id="PTHR45616">
    <property type="entry name" value="GATA-TYPE DOMAIN-CONTAINING PROTEIN"/>
    <property type="match status" value="1"/>
</dbReference>
<evidence type="ECO:0000313" key="5">
    <source>
        <dbReference type="Proteomes" id="UP001652642"/>
    </source>
</evidence>
<organism evidence="5 6">
    <name type="scientific">Pogona vitticeps</name>
    <name type="common">central bearded dragon</name>
    <dbReference type="NCBI Taxonomy" id="103695"/>
    <lineage>
        <taxon>Eukaryota</taxon>
        <taxon>Metazoa</taxon>
        <taxon>Chordata</taxon>
        <taxon>Craniata</taxon>
        <taxon>Vertebrata</taxon>
        <taxon>Euteleostomi</taxon>
        <taxon>Lepidosauria</taxon>
        <taxon>Squamata</taxon>
        <taxon>Bifurcata</taxon>
        <taxon>Unidentata</taxon>
        <taxon>Episquamata</taxon>
        <taxon>Toxicofera</taxon>
        <taxon>Iguania</taxon>
        <taxon>Acrodonta</taxon>
        <taxon>Agamidae</taxon>
        <taxon>Amphibolurinae</taxon>
        <taxon>Pogona</taxon>
    </lineage>
</organism>
<dbReference type="PRINTS" id="PR01276">
    <property type="entry name" value="TYPE2KERATIN"/>
</dbReference>
<keyword evidence="2 3" id="KW-0175">Coiled coil</keyword>
<reference evidence="5" key="1">
    <citation type="submission" date="2025-05" db="UniProtKB">
        <authorList>
            <consortium name="RefSeq"/>
        </authorList>
    </citation>
    <scope>NUCLEOTIDE SEQUENCE [LARGE SCALE GENOMIC DNA]</scope>
</reference>
<dbReference type="Gene3D" id="1.20.5.1160">
    <property type="entry name" value="Vasodilator-stimulated phosphoprotein"/>
    <property type="match status" value="1"/>
</dbReference>
<dbReference type="RefSeq" id="XP_020633260.2">
    <property type="nucleotide sequence ID" value="XM_020777601.2"/>
</dbReference>
<dbReference type="InterPro" id="IPR039008">
    <property type="entry name" value="IF_rod_dom"/>
</dbReference>
<proteinExistence type="predicted"/>
<sequence length="502" mass="56680">MSCHSVRTCGPRNFSSCSAVLHPLGNAKPPCSPRVAGVGYEGCFSTRSLGCSYSCGPRMAHGNCLPPRCPYSYQSLSPGYDCCDSGYRCGFQRSGPCCPNITPVISNEALLQPLCLEIDPTAQAAKCQEKNDLQCLNSKFAGFIEKVRYMEQRNLMMKTKLEFLQERKCCKSNMEPMLNEYICNLKKELECLEYEKAQLQAEMNNWTDVLEGNKKKFEEECHRRTSAENEYVALKKEVDCVFMDKAEKEAKVQTLQKDFSFFKSLFGEEICELQCCISDTCVTVQMDNSRGLDMDRALQEFRHRYEDIASRSRDEVESWCQCQYQELQTTVAKHCDNLRCAKEELNEMTITVHRLEGELSNARAQRCKLEEEVAAAEERGEMAVKDARCKLAELEEALQKAKQDMACQVREYQELTAVKLALDLEMCTYKKLLEGEECRLGEGECAVNISVQRSQGAVVCDTDSHPVCGPRGACGPNGLILECRQEETRHDKPKDSHQGAGE</sequence>
<dbReference type="AlphaFoldDB" id="A0A6J0SDW8"/>
<dbReference type="PROSITE" id="PS51842">
    <property type="entry name" value="IF_ROD_2"/>
    <property type="match status" value="1"/>
</dbReference>
<reference evidence="6" key="2">
    <citation type="submission" date="2025-08" db="UniProtKB">
        <authorList>
            <consortium name="RefSeq"/>
        </authorList>
    </citation>
    <scope>IDENTIFICATION</scope>
</reference>
<keyword evidence="5" id="KW-1185">Reference proteome</keyword>
<dbReference type="Proteomes" id="UP001652642">
    <property type="component" value="Chromosome 2"/>
</dbReference>
<dbReference type="GO" id="GO:0045095">
    <property type="term" value="C:keratin filament"/>
    <property type="evidence" value="ECO:0007669"/>
    <property type="project" value="InterPro"/>
</dbReference>
<dbReference type="GO" id="GO:0005615">
    <property type="term" value="C:extracellular space"/>
    <property type="evidence" value="ECO:0007669"/>
    <property type="project" value="TreeGrafter"/>
</dbReference>
<dbReference type="GO" id="GO:0045109">
    <property type="term" value="P:intermediate filament organization"/>
    <property type="evidence" value="ECO:0007669"/>
    <property type="project" value="TreeGrafter"/>
</dbReference>
<protein>
    <submittedName>
        <fullName evidence="6">Keratin, type II cuticular Hb5-like</fullName>
    </submittedName>
</protein>
<evidence type="ECO:0000313" key="6">
    <source>
        <dbReference type="RefSeq" id="XP_020633260.2"/>
    </source>
</evidence>
<accession>A0A6J0SDW8</accession>
<dbReference type="Pfam" id="PF16208">
    <property type="entry name" value="Keratin_2_head"/>
    <property type="match status" value="1"/>
</dbReference>
<dbReference type="InParanoid" id="A0A6J0SDW8"/>
<dbReference type="PANTHER" id="PTHR45616:SF12">
    <property type="entry name" value="KERATIN, TYPE II CUTICULAR HB2"/>
    <property type="match status" value="1"/>
</dbReference>
<dbReference type="SUPFAM" id="SSF64593">
    <property type="entry name" value="Intermediate filament protein, coiled coil region"/>
    <property type="match status" value="2"/>
</dbReference>
<dbReference type="GO" id="GO:0031424">
    <property type="term" value="P:keratinization"/>
    <property type="evidence" value="ECO:0007669"/>
    <property type="project" value="TreeGrafter"/>
</dbReference>
<feature type="domain" description="IF rod" evidence="4">
    <location>
        <begin position="129"/>
        <end position="440"/>
    </location>
</feature>
<dbReference type="GO" id="GO:0030280">
    <property type="term" value="F:structural constituent of skin epidermis"/>
    <property type="evidence" value="ECO:0007669"/>
    <property type="project" value="TreeGrafter"/>
</dbReference>
<dbReference type="Gene3D" id="1.20.5.500">
    <property type="entry name" value="Single helix bin"/>
    <property type="match status" value="1"/>
</dbReference>
<dbReference type="Gene3D" id="1.20.5.170">
    <property type="match status" value="1"/>
</dbReference>